<comment type="caution">
    <text evidence="8">The sequence shown here is derived from an EMBL/GenBank/DDBJ whole genome shotgun (WGS) entry which is preliminary data.</text>
</comment>
<keyword evidence="4" id="KW-0238">DNA-binding</keyword>
<dbReference type="InterPro" id="IPR002559">
    <property type="entry name" value="Transposase_11"/>
</dbReference>
<feature type="domain" description="Transposase IS4-like" evidence="6">
    <location>
        <begin position="136"/>
        <end position="307"/>
    </location>
</feature>
<evidence type="ECO:0000313" key="9">
    <source>
        <dbReference type="Proteomes" id="UP000231632"/>
    </source>
</evidence>
<dbReference type="Proteomes" id="UP000231632">
    <property type="component" value="Unassembled WGS sequence"/>
</dbReference>
<gene>
    <name evidence="8" type="ORF">MMIC_P1033</name>
</gene>
<reference evidence="8 9" key="1">
    <citation type="journal article" date="2017" name="Arch. Microbiol.">
        <title>Mariprofundus micogutta sp. nov., a novel iron-oxidizing zetaproteobacterium isolated from a deep-sea hydrothermal field at the Bayonnaise knoll of the Izu-Ogasawara arc, and a description of Mariprofundales ord. nov. and Zetaproteobacteria classis nov.</title>
        <authorList>
            <person name="Makita H."/>
            <person name="Tanaka E."/>
            <person name="Mitsunobu S."/>
            <person name="Miyazaki M."/>
            <person name="Nunoura T."/>
            <person name="Uematsu K."/>
            <person name="Takaki Y."/>
            <person name="Nishi S."/>
            <person name="Shimamura S."/>
            <person name="Takai K."/>
        </authorList>
    </citation>
    <scope>NUCLEOTIDE SEQUENCE [LARGE SCALE GENOMIC DNA]</scope>
    <source>
        <strain evidence="8 9">ET2</strain>
    </source>
</reference>
<protein>
    <submittedName>
        <fullName evidence="8">Transposase, IS5 family</fullName>
    </submittedName>
</protein>
<dbReference type="NCBIfam" id="NF033581">
    <property type="entry name" value="transpos_IS5_4"/>
    <property type="match status" value="1"/>
</dbReference>
<dbReference type="OrthoDB" id="5293122at2"/>
<comment type="function">
    <text evidence="1">Involved in the transposition of the insertion sequence IS5.</text>
</comment>
<keyword evidence="9" id="KW-1185">Reference proteome</keyword>
<dbReference type="EMBL" id="BDFD01000007">
    <property type="protein sequence ID" value="GAV20071.1"/>
    <property type="molecule type" value="Genomic_DNA"/>
</dbReference>
<dbReference type="GO" id="GO:0004803">
    <property type="term" value="F:transposase activity"/>
    <property type="evidence" value="ECO:0007669"/>
    <property type="project" value="InterPro"/>
</dbReference>
<keyword evidence="3" id="KW-0815">Transposition</keyword>
<evidence type="ECO:0000256" key="3">
    <source>
        <dbReference type="ARBA" id="ARBA00022578"/>
    </source>
</evidence>
<evidence type="ECO:0000256" key="2">
    <source>
        <dbReference type="ARBA" id="ARBA00010075"/>
    </source>
</evidence>
<dbReference type="GO" id="GO:0003677">
    <property type="term" value="F:DNA binding"/>
    <property type="evidence" value="ECO:0007669"/>
    <property type="project" value="UniProtKB-KW"/>
</dbReference>
<comment type="similarity">
    <text evidence="2">Belongs to the transposase 11 family.</text>
</comment>
<dbReference type="InterPro" id="IPR047959">
    <property type="entry name" value="Transpos_IS5"/>
</dbReference>
<dbReference type="InterPro" id="IPR008490">
    <property type="entry name" value="Transposase_InsH_N"/>
</dbReference>
<dbReference type="PANTHER" id="PTHR35604:SF2">
    <property type="entry name" value="TRANSPOSASE INSH FOR INSERTION SEQUENCE ELEMENT IS5A-RELATED"/>
    <property type="match status" value="1"/>
</dbReference>
<keyword evidence="5" id="KW-0233">DNA recombination</keyword>
<dbReference type="GO" id="GO:0006313">
    <property type="term" value="P:DNA transposition"/>
    <property type="evidence" value="ECO:0007669"/>
    <property type="project" value="InterPro"/>
</dbReference>
<evidence type="ECO:0000256" key="1">
    <source>
        <dbReference type="ARBA" id="ARBA00003544"/>
    </source>
</evidence>
<evidence type="ECO:0000256" key="5">
    <source>
        <dbReference type="ARBA" id="ARBA00023172"/>
    </source>
</evidence>
<evidence type="ECO:0000313" key="8">
    <source>
        <dbReference type="EMBL" id="GAV20071.1"/>
    </source>
</evidence>
<dbReference type="Pfam" id="PF05598">
    <property type="entry name" value="DUF772"/>
    <property type="match status" value="1"/>
</dbReference>
<proteinExistence type="inferred from homology"/>
<evidence type="ECO:0000259" key="6">
    <source>
        <dbReference type="Pfam" id="PF01609"/>
    </source>
</evidence>
<feature type="domain" description="Transposase InsH N-terminal" evidence="7">
    <location>
        <begin position="18"/>
        <end position="109"/>
    </location>
</feature>
<evidence type="ECO:0000259" key="7">
    <source>
        <dbReference type="Pfam" id="PF05598"/>
    </source>
</evidence>
<dbReference type="PANTHER" id="PTHR35604">
    <property type="entry name" value="TRANSPOSASE INSH FOR INSERTION SEQUENCE ELEMENT IS5A-RELATED"/>
    <property type="match status" value="1"/>
</dbReference>
<evidence type="ECO:0000256" key="4">
    <source>
        <dbReference type="ARBA" id="ARBA00023125"/>
    </source>
</evidence>
<accession>A0A1L8CME1</accession>
<name>A0A1L8CME1_9PROT</name>
<dbReference type="AlphaFoldDB" id="A0A1L8CME1"/>
<dbReference type="RefSeq" id="WP_072659394.1">
    <property type="nucleotide sequence ID" value="NZ_BDFD01000007.1"/>
</dbReference>
<dbReference type="Pfam" id="PF01609">
    <property type="entry name" value="DDE_Tnp_1"/>
    <property type="match status" value="1"/>
</dbReference>
<organism evidence="8 9">
    <name type="scientific">Mariprofundus micogutta</name>
    <dbReference type="NCBI Taxonomy" id="1921010"/>
    <lineage>
        <taxon>Bacteria</taxon>
        <taxon>Pseudomonadati</taxon>
        <taxon>Pseudomonadota</taxon>
        <taxon>Candidatius Mariprofundia</taxon>
        <taxon>Mariprofundales</taxon>
        <taxon>Mariprofundaceae</taxon>
        <taxon>Mariprofundus</taxon>
    </lineage>
</organism>
<sequence>MDQVSFAEAEYENKRRKTRRELFLDEMEQLLPWKRLESKIKRHYAKGKTGRPPYPLTVMLRIHCLQLFYNLSDPMMEDSLYEIESMRRFAKLRLSDRIPDETTILNFRHLLESHGLGQKLLLEINKHLASKGCSLREGTIVDATLISAPTSTKNKEKQRDPEMHQTKKGNQWYFGMKLHIGVDADTGLVHSAVGTSANEHDITKAADLLHGDEKRVHGDAGYLGIHKRDEHEGREVEWHIAVRPGKRKTMAADSDELKAEQAKASVRAKVEHPFRWVKGIFGYDKVRYRGLDKNMNRLCLLLGFTNLLRSRSLGYTG</sequence>